<dbReference type="GO" id="GO:0008270">
    <property type="term" value="F:zinc ion binding"/>
    <property type="evidence" value="ECO:0007669"/>
    <property type="project" value="UniProtKB-KW"/>
</dbReference>
<evidence type="ECO:0000313" key="6">
    <source>
        <dbReference type="Proteomes" id="UP000887226"/>
    </source>
</evidence>
<evidence type="ECO:0000313" key="5">
    <source>
        <dbReference type="EMBL" id="KAG9242853.1"/>
    </source>
</evidence>
<dbReference type="SUPFAM" id="SSF46934">
    <property type="entry name" value="UBA-like"/>
    <property type="match status" value="1"/>
</dbReference>
<dbReference type="SMART" id="SM00105">
    <property type="entry name" value="ArfGap"/>
    <property type="match status" value="1"/>
</dbReference>
<dbReference type="FunFam" id="1.10.220.150:FF:000026">
    <property type="entry name" value="GTPase activating protein for Arf, putative"/>
    <property type="match status" value="1"/>
</dbReference>
<feature type="region of interest" description="Disordered" evidence="2">
    <location>
        <begin position="371"/>
        <end position="483"/>
    </location>
</feature>
<dbReference type="Gene3D" id="1.10.220.150">
    <property type="entry name" value="Arf GTPase activating protein"/>
    <property type="match status" value="1"/>
</dbReference>
<dbReference type="Gene3D" id="1.10.8.10">
    <property type="entry name" value="DNA helicase RuvA subunit, C-terminal domain"/>
    <property type="match status" value="1"/>
</dbReference>
<dbReference type="PANTHER" id="PTHR45705">
    <property type="entry name" value="FI20236P1"/>
    <property type="match status" value="1"/>
</dbReference>
<dbReference type="AlphaFoldDB" id="A0A9P7Z0V3"/>
<evidence type="ECO:0000256" key="2">
    <source>
        <dbReference type="SAM" id="MobiDB-lite"/>
    </source>
</evidence>
<dbReference type="GO" id="GO:0005737">
    <property type="term" value="C:cytoplasm"/>
    <property type="evidence" value="ECO:0007669"/>
    <property type="project" value="TreeGrafter"/>
</dbReference>
<comment type="caution">
    <text evidence="5">The sequence shown here is derived from an EMBL/GenBank/DDBJ whole genome shotgun (WGS) entry which is preliminary data.</text>
</comment>
<keyword evidence="1" id="KW-0862">Zinc</keyword>
<dbReference type="InterPro" id="IPR009060">
    <property type="entry name" value="UBA-like_sf"/>
</dbReference>
<dbReference type="InterPro" id="IPR051718">
    <property type="entry name" value="ARF_GTPase-activating"/>
</dbReference>
<feature type="domain" description="UBA" evidence="3">
    <location>
        <begin position="218"/>
        <end position="261"/>
    </location>
</feature>
<keyword evidence="1" id="KW-0863">Zinc-finger</keyword>
<feature type="compositionally biased region" description="Low complexity" evidence="2">
    <location>
        <begin position="420"/>
        <end position="449"/>
    </location>
</feature>
<feature type="region of interest" description="Disordered" evidence="2">
    <location>
        <begin position="594"/>
        <end position="692"/>
    </location>
</feature>
<feature type="compositionally biased region" description="Polar residues" evidence="2">
    <location>
        <begin position="450"/>
        <end position="483"/>
    </location>
</feature>
<evidence type="ECO:0000259" key="4">
    <source>
        <dbReference type="PROSITE" id="PS50115"/>
    </source>
</evidence>
<feature type="region of interest" description="Disordered" evidence="2">
    <location>
        <begin position="97"/>
        <end position="158"/>
    </location>
</feature>
<sequence length="692" mass="77179">MSKRQHARNERALQDLIKSVPGNNVCADCQSRNPGWASWNLGIFICMWCASSHRKLGTHISKVKSLSIDFWDNDQVEHMRRVGNVTSNRIYSPLNTRPTVPFDTEEEDPARDRFIKQKYVEKARPTAAQQRQRDTGSTNSDDYPPAVPPKPKAVGKSKFSFGMRSSSSIFPMSSKSRAKQVAAARSDFANEDDYRSPISPQRNKPPNIFGSDVATYTPADDLESKLAKLRDMGFGDEKRNITVLKGLRGNLEKSIETLVRLEGNGGAVQKSRDTSGPTSQSRTPLTPSAGISFERTPDKSPRLQQSTNPFDMLDTAPPPVQPQSSQSIGSVSHPQMAVRSPYQQANTNPYTLQPSQSQCGLNQAFQSLGVNTSQPLFPHHTGGFPTPQQQQFQQMHQQSMTPPVSSGSQQQYYPPVIYENSNQQPNQNYNPFMQSTQRQQQNQQPQFSSPISNNYQSNSYLQQKSTTQSPMANGNPQTNPYSQQQAYTNQGVGQSSPAQMQQPSFYDRGAQHQQQFTQNPFLQSNAQQQFNQYQEQQQQQISQQMQTQAQELAQQFQQPQQQIYQQPMQQRTERADKRSILDLFNYPQLAPASVQQLPSQEASANPLSVDTQQSQALSSGPVTVPAARRRNPFTSGGEPQSSGDVDSLGAMGQFRPQLTARHISQESVDAAGWQSGRHSPDAWGTISARSTR</sequence>
<dbReference type="FunFam" id="1.10.8.10:FF:000081">
    <property type="entry name" value="GTPase activating protein for Arf"/>
    <property type="match status" value="1"/>
</dbReference>
<keyword evidence="1" id="KW-0479">Metal-binding</keyword>
<name>A0A9P7Z0V3_9HELO</name>
<reference evidence="5" key="1">
    <citation type="journal article" date="2021" name="IMA Fungus">
        <title>Genomic characterization of three marine fungi, including Emericellopsis atlantica sp. nov. with signatures of a generalist lifestyle and marine biomass degradation.</title>
        <authorList>
            <person name="Hagestad O.C."/>
            <person name="Hou L."/>
            <person name="Andersen J.H."/>
            <person name="Hansen E.H."/>
            <person name="Altermark B."/>
            <person name="Li C."/>
            <person name="Kuhnert E."/>
            <person name="Cox R.J."/>
            <person name="Crous P.W."/>
            <person name="Spatafora J.W."/>
            <person name="Lail K."/>
            <person name="Amirebrahimi M."/>
            <person name="Lipzen A."/>
            <person name="Pangilinan J."/>
            <person name="Andreopoulos W."/>
            <person name="Hayes R.D."/>
            <person name="Ng V."/>
            <person name="Grigoriev I.V."/>
            <person name="Jackson S.A."/>
            <person name="Sutton T.D.S."/>
            <person name="Dobson A.D.W."/>
            <person name="Rama T."/>
        </authorList>
    </citation>
    <scope>NUCLEOTIDE SEQUENCE</scope>
    <source>
        <strain evidence="5">TRa3180A</strain>
    </source>
</reference>
<dbReference type="PROSITE" id="PS50030">
    <property type="entry name" value="UBA"/>
    <property type="match status" value="1"/>
</dbReference>
<feature type="compositionally biased region" description="Polar residues" evidence="2">
    <location>
        <begin position="274"/>
        <end position="286"/>
    </location>
</feature>
<feature type="compositionally biased region" description="Polar residues" evidence="2">
    <location>
        <begin position="127"/>
        <end position="141"/>
    </location>
</feature>
<dbReference type="PROSITE" id="PS50115">
    <property type="entry name" value="ARFGAP"/>
    <property type="match status" value="1"/>
</dbReference>
<dbReference type="InterPro" id="IPR037278">
    <property type="entry name" value="ARFGAP/RecO"/>
</dbReference>
<dbReference type="OrthoDB" id="10266696at2759"/>
<feature type="compositionally biased region" description="Low complexity" evidence="2">
    <location>
        <begin position="380"/>
        <end position="398"/>
    </location>
</feature>
<dbReference type="CDD" id="cd08204">
    <property type="entry name" value="ArfGap"/>
    <property type="match status" value="1"/>
</dbReference>
<feature type="compositionally biased region" description="Low complexity" evidence="2">
    <location>
        <begin position="322"/>
        <end position="335"/>
    </location>
</feature>
<dbReference type="PANTHER" id="PTHR45705:SF7">
    <property type="entry name" value="ACTIVATING PROTEIN FOR ARF, PUTATIVE (AFU_ORTHOLOGUE AFUA_4G09120)-RELATED"/>
    <property type="match status" value="1"/>
</dbReference>
<evidence type="ECO:0000256" key="1">
    <source>
        <dbReference type="PROSITE-ProRule" id="PRU00288"/>
    </source>
</evidence>
<dbReference type="InterPro" id="IPR038508">
    <property type="entry name" value="ArfGAP_dom_sf"/>
</dbReference>
<feature type="domain" description="Arf-GAP" evidence="4">
    <location>
        <begin position="11"/>
        <end position="133"/>
    </location>
</feature>
<protein>
    <submittedName>
        <fullName evidence="5">Uncharacterized protein</fullName>
    </submittedName>
</protein>
<feature type="compositionally biased region" description="Basic and acidic residues" evidence="2">
    <location>
        <begin position="110"/>
        <end position="124"/>
    </location>
</feature>
<evidence type="ECO:0000259" key="3">
    <source>
        <dbReference type="PROSITE" id="PS50030"/>
    </source>
</evidence>
<dbReference type="PRINTS" id="PR00405">
    <property type="entry name" value="REVINTRACTNG"/>
</dbReference>
<dbReference type="InterPro" id="IPR001164">
    <property type="entry name" value="ArfGAP_dom"/>
</dbReference>
<organism evidence="5 6">
    <name type="scientific">Calycina marina</name>
    <dbReference type="NCBI Taxonomy" id="1763456"/>
    <lineage>
        <taxon>Eukaryota</taxon>
        <taxon>Fungi</taxon>
        <taxon>Dikarya</taxon>
        <taxon>Ascomycota</taxon>
        <taxon>Pezizomycotina</taxon>
        <taxon>Leotiomycetes</taxon>
        <taxon>Helotiales</taxon>
        <taxon>Pezizellaceae</taxon>
        <taxon>Calycina</taxon>
    </lineage>
</organism>
<proteinExistence type="predicted"/>
<dbReference type="Proteomes" id="UP000887226">
    <property type="component" value="Unassembled WGS sequence"/>
</dbReference>
<feature type="compositionally biased region" description="Polar residues" evidence="2">
    <location>
        <begin position="632"/>
        <end position="644"/>
    </location>
</feature>
<feature type="region of interest" description="Disordered" evidence="2">
    <location>
        <begin position="181"/>
        <end position="214"/>
    </location>
</feature>
<gene>
    <name evidence="5" type="ORF">BJ878DRAFT_148143</name>
</gene>
<feature type="region of interest" description="Disordered" evidence="2">
    <location>
        <begin position="264"/>
        <end position="336"/>
    </location>
</feature>
<dbReference type="EMBL" id="MU254029">
    <property type="protein sequence ID" value="KAG9242853.1"/>
    <property type="molecule type" value="Genomic_DNA"/>
</dbReference>
<dbReference type="GO" id="GO:0005096">
    <property type="term" value="F:GTPase activator activity"/>
    <property type="evidence" value="ECO:0007669"/>
    <property type="project" value="InterPro"/>
</dbReference>
<dbReference type="InterPro" id="IPR015940">
    <property type="entry name" value="UBA"/>
</dbReference>
<feature type="compositionally biased region" description="Polar residues" evidence="2">
    <location>
        <begin position="594"/>
        <end position="621"/>
    </location>
</feature>
<keyword evidence="6" id="KW-1185">Reference proteome</keyword>
<dbReference type="Pfam" id="PF01412">
    <property type="entry name" value="ArfGap"/>
    <property type="match status" value="1"/>
</dbReference>
<accession>A0A9P7Z0V3</accession>
<feature type="compositionally biased region" description="Polar residues" evidence="2">
    <location>
        <begin position="399"/>
        <end position="412"/>
    </location>
</feature>
<dbReference type="SUPFAM" id="SSF57863">
    <property type="entry name" value="ArfGap/RecO-like zinc finger"/>
    <property type="match status" value="1"/>
</dbReference>